<keyword evidence="2" id="KW-1185">Reference proteome</keyword>
<dbReference type="Proteomes" id="UP001341840">
    <property type="component" value="Unassembled WGS sequence"/>
</dbReference>
<evidence type="ECO:0000313" key="2">
    <source>
        <dbReference type="Proteomes" id="UP001341840"/>
    </source>
</evidence>
<evidence type="ECO:0000313" key="1">
    <source>
        <dbReference type="EMBL" id="MED6158663.1"/>
    </source>
</evidence>
<protein>
    <submittedName>
        <fullName evidence="1">Uncharacterized protein</fullName>
    </submittedName>
</protein>
<dbReference type="EMBL" id="JASCZI010120992">
    <property type="protein sequence ID" value="MED6158663.1"/>
    <property type="molecule type" value="Genomic_DNA"/>
</dbReference>
<accession>A0ABU6UEX5</accession>
<sequence>MNQGVEYGVRLLRVAYRVCEESKQNPNFSGTGSRLKGWRSALSDSTRSSFSEDRLFHCVVRRTRDIALECNIGLVFSVEHKLRRFCCV</sequence>
<name>A0ABU6UEX5_9FABA</name>
<comment type="caution">
    <text evidence="1">The sequence shown here is derived from an EMBL/GenBank/DDBJ whole genome shotgun (WGS) entry which is preliminary data.</text>
</comment>
<organism evidence="1 2">
    <name type="scientific">Stylosanthes scabra</name>
    <dbReference type="NCBI Taxonomy" id="79078"/>
    <lineage>
        <taxon>Eukaryota</taxon>
        <taxon>Viridiplantae</taxon>
        <taxon>Streptophyta</taxon>
        <taxon>Embryophyta</taxon>
        <taxon>Tracheophyta</taxon>
        <taxon>Spermatophyta</taxon>
        <taxon>Magnoliopsida</taxon>
        <taxon>eudicotyledons</taxon>
        <taxon>Gunneridae</taxon>
        <taxon>Pentapetalae</taxon>
        <taxon>rosids</taxon>
        <taxon>fabids</taxon>
        <taxon>Fabales</taxon>
        <taxon>Fabaceae</taxon>
        <taxon>Papilionoideae</taxon>
        <taxon>50 kb inversion clade</taxon>
        <taxon>dalbergioids sensu lato</taxon>
        <taxon>Dalbergieae</taxon>
        <taxon>Pterocarpus clade</taxon>
        <taxon>Stylosanthes</taxon>
    </lineage>
</organism>
<proteinExistence type="predicted"/>
<reference evidence="1 2" key="1">
    <citation type="journal article" date="2023" name="Plants (Basel)">
        <title>Bridging the Gap: Combining Genomics and Transcriptomics Approaches to Understand Stylosanthes scabra, an Orphan Legume from the Brazilian Caatinga.</title>
        <authorList>
            <person name="Ferreira-Neto J.R.C."/>
            <person name="da Silva M.D."/>
            <person name="Binneck E."/>
            <person name="de Melo N.F."/>
            <person name="da Silva R.H."/>
            <person name="de Melo A.L.T.M."/>
            <person name="Pandolfi V."/>
            <person name="Bustamante F.O."/>
            <person name="Brasileiro-Vidal A.C."/>
            <person name="Benko-Iseppon A.M."/>
        </authorList>
    </citation>
    <scope>NUCLEOTIDE SEQUENCE [LARGE SCALE GENOMIC DNA]</scope>
    <source>
        <tissue evidence="1">Leaves</tissue>
    </source>
</reference>
<gene>
    <name evidence="1" type="ORF">PIB30_034812</name>
</gene>